<accession>A0A512D922</accession>
<dbReference type="SUPFAM" id="SSF56112">
    <property type="entry name" value="Protein kinase-like (PK-like)"/>
    <property type="match status" value="1"/>
</dbReference>
<dbReference type="RefSeq" id="WP_146900094.1">
    <property type="nucleotide sequence ID" value="NZ_BAAARM010000001.1"/>
</dbReference>
<evidence type="ECO:0000313" key="2">
    <source>
        <dbReference type="EMBL" id="GEO32983.1"/>
    </source>
</evidence>
<comment type="caution">
    <text evidence="2">The sequence shown here is derived from an EMBL/GenBank/DDBJ whole genome shotgun (WGS) entry which is preliminary data.</text>
</comment>
<sequence>MTALDQTRTEQRDARRAERLAAATALLQAPPPLDRLAVRQVTVLGGEVVHASRSRPVVRWHLSVDRGPDGAEPLTVIGKAFLRGGGEDAGRLLADLRAAGFDGPTSGVPRPLGWDPDRQLLAQEEAPAETLHALLVDGALGTAEPARRVGTWLARLHAVRTLHLPSLPADFETHALERYGVALEAELPELAGRIGALRSATGRALSAVRLPHVPTHGDFQPKNVHLDDRRVVVIDFDRAAAAPGARDLGHFVGQTRTMVAAHHGSPALADTWVGAFLDGYLDEGGSPDAVSAAGPYVARTYAEVLYYRLVVRPVGRTDFVPGWLDAWERCLDGGGAAL</sequence>
<reference evidence="2 3" key="1">
    <citation type="submission" date="2019-07" db="EMBL/GenBank/DDBJ databases">
        <title>Whole genome shotgun sequence of Cellulomonas aerilata NBRC 106308.</title>
        <authorList>
            <person name="Hosoyama A."/>
            <person name="Uohara A."/>
            <person name="Ohji S."/>
            <person name="Ichikawa N."/>
        </authorList>
    </citation>
    <scope>NUCLEOTIDE SEQUENCE [LARGE SCALE GENOMIC DNA]</scope>
    <source>
        <strain evidence="2 3">NBRC 106308</strain>
    </source>
</reference>
<evidence type="ECO:0000313" key="3">
    <source>
        <dbReference type="Proteomes" id="UP000321181"/>
    </source>
</evidence>
<dbReference type="Pfam" id="PF01636">
    <property type="entry name" value="APH"/>
    <property type="match status" value="1"/>
</dbReference>
<proteinExistence type="predicted"/>
<dbReference type="AlphaFoldDB" id="A0A512D922"/>
<dbReference type="Gene3D" id="3.90.1200.10">
    <property type="match status" value="1"/>
</dbReference>
<evidence type="ECO:0000259" key="1">
    <source>
        <dbReference type="Pfam" id="PF01636"/>
    </source>
</evidence>
<dbReference type="InterPro" id="IPR011009">
    <property type="entry name" value="Kinase-like_dom_sf"/>
</dbReference>
<gene>
    <name evidence="2" type="ORF">CAE01nite_07080</name>
</gene>
<dbReference type="OrthoDB" id="21342at2"/>
<feature type="domain" description="Aminoglycoside phosphotransferase" evidence="1">
    <location>
        <begin position="89"/>
        <end position="281"/>
    </location>
</feature>
<keyword evidence="3" id="KW-1185">Reference proteome</keyword>
<dbReference type="EMBL" id="BJYY01000002">
    <property type="protein sequence ID" value="GEO32983.1"/>
    <property type="molecule type" value="Genomic_DNA"/>
</dbReference>
<organism evidence="2 3">
    <name type="scientific">Cellulomonas aerilata</name>
    <dbReference type="NCBI Taxonomy" id="515326"/>
    <lineage>
        <taxon>Bacteria</taxon>
        <taxon>Bacillati</taxon>
        <taxon>Actinomycetota</taxon>
        <taxon>Actinomycetes</taxon>
        <taxon>Micrococcales</taxon>
        <taxon>Cellulomonadaceae</taxon>
        <taxon>Cellulomonas</taxon>
    </lineage>
</organism>
<dbReference type="Proteomes" id="UP000321181">
    <property type="component" value="Unassembled WGS sequence"/>
</dbReference>
<protein>
    <recommendedName>
        <fullName evidence="1">Aminoglycoside phosphotransferase domain-containing protein</fullName>
    </recommendedName>
</protein>
<name>A0A512D922_9CELL</name>
<dbReference type="InterPro" id="IPR002575">
    <property type="entry name" value="Aminoglycoside_PTrfase"/>
</dbReference>